<dbReference type="Proteomes" id="UP000736335">
    <property type="component" value="Unassembled WGS sequence"/>
</dbReference>
<name>A0A9P6HP32_9AGAM</name>
<reference evidence="1" key="2">
    <citation type="submission" date="2020-11" db="EMBL/GenBank/DDBJ databases">
        <authorList>
            <consortium name="DOE Joint Genome Institute"/>
            <person name="Kuo A."/>
            <person name="Miyauchi S."/>
            <person name="Kiss E."/>
            <person name="Drula E."/>
            <person name="Kohler A."/>
            <person name="Sanchez-Garcia M."/>
            <person name="Andreopoulos B."/>
            <person name="Barry K.W."/>
            <person name="Bonito G."/>
            <person name="Buee M."/>
            <person name="Carver A."/>
            <person name="Chen C."/>
            <person name="Cichocki N."/>
            <person name="Clum A."/>
            <person name="Culley D."/>
            <person name="Crous P.W."/>
            <person name="Fauchery L."/>
            <person name="Girlanda M."/>
            <person name="Hayes R."/>
            <person name="Keri Z."/>
            <person name="Labutti K."/>
            <person name="Lipzen A."/>
            <person name="Lombard V."/>
            <person name="Magnuson J."/>
            <person name="Maillard F."/>
            <person name="Morin E."/>
            <person name="Murat C."/>
            <person name="Nolan M."/>
            <person name="Ohm R."/>
            <person name="Pangilinan J."/>
            <person name="Pereira M."/>
            <person name="Perotto S."/>
            <person name="Peter M."/>
            <person name="Riley R."/>
            <person name="Sitrit Y."/>
            <person name="Stielow B."/>
            <person name="Szollosi G."/>
            <person name="Zifcakova L."/>
            <person name="Stursova M."/>
            <person name="Spatafora J.W."/>
            <person name="Tedersoo L."/>
            <person name="Vaario L.-M."/>
            <person name="Yamada A."/>
            <person name="Yan M."/>
            <person name="Wang P."/>
            <person name="Xu J."/>
            <person name="Bruns T."/>
            <person name="Baldrian P."/>
            <person name="Vilgalys R."/>
            <person name="Henrissat B."/>
            <person name="Grigoriev I.V."/>
            <person name="Hibbett D."/>
            <person name="Nagy L.G."/>
            <person name="Martin F.M."/>
        </authorList>
    </citation>
    <scope>NUCLEOTIDE SEQUENCE</scope>
    <source>
        <strain evidence="1">UH-Tt-Lm1</strain>
    </source>
</reference>
<sequence length="153" mass="17364">MFRSKFSASVESFLSSASSSSSVSVERGCSGCEQGHSITRRPFFRRSFPSMTKPHIRVTPLVWVIYLPKELAGLRTRLVPHFTFIKHLSKGTGAADLHGVQQSFYPWVSLGHGCIPALGLSRETDIPSSHFMSRSEHRKKIYPHIIYDKLYFY</sequence>
<dbReference type="EMBL" id="WIUZ02000002">
    <property type="protein sequence ID" value="KAF9790721.1"/>
    <property type="molecule type" value="Genomic_DNA"/>
</dbReference>
<keyword evidence="2" id="KW-1185">Reference proteome</keyword>
<reference evidence="1" key="1">
    <citation type="journal article" date="2020" name="Nat. Commun.">
        <title>Large-scale genome sequencing of mycorrhizal fungi provides insights into the early evolution of symbiotic traits.</title>
        <authorList>
            <person name="Miyauchi S."/>
            <person name="Kiss E."/>
            <person name="Kuo A."/>
            <person name="Drula E."/>
            <person name="Kohler A."/>
            <person name="Sanchez-Garcia M."/>
            <person name="Morin E."/>
            <person name="Andreopoulos B."/>
            <person name="Barry K.W."/>
            <person name="Bonito G."/>
            <person name="Buee M."/>
            <person name="Carver A."/>
            <person name="Chen C."/>
            <person name="Cichocki N."/>
            <person name="Clum A."/>
            <person name="Culley D."/>
            <person name="Crous P.W."/>
            <person name="Fauchery L."/>
            <person name="Girlanda M."/>
            <person name="Hayes R.D."/>
            <person name="Keri Z."/>
            <person name="LaButti K."/>
            <person name="Lipzen A."/>
            <person name="Lombard V."/>
            <person name="Magnuson J."/>
            <person name="Maillard F."/>
            <person name="Murat C."/>
            <person name="Nolan M."/>
            <person name="Ohm R.A."/>
            <person name="Pangilinan J."/>
            <person name="Pereira M.F."/>
            <person name="Perotto S."/>
            <person name="Peter M."/>
            <person name="Pfister S."/>
            <person name="Riley R."/>
            <person name="Sitrit Y."/>
            <person name="Stielow J.B."/>
            <person name="Szollosi G."/>
            <person name="Zifcakova L."/>
            <person name="Stursova M."/>
            <person name="Spatafora J.W."/>
            <person name="Tedersoo L."/>
            <person name="Vaario L.M."/>
            <person name="Yamada A."/>
            <person name="Yan M."/>
            <person name="Wang P."/>
            <person name="Xu J."/>
            <person name="Bruns T."/>
            <person name="Baldrian P."/>
            <person name="Vilgalys R."/>
            <person name="Dunand C."/>
            <person name="Henrissat B."/>
            <person name="Grigoriev I.V."/>
            <person name="Hibbett D."/>
            <person name="Nagy L.G."/>
            <person name="Martin F.M."/>
        </authorList>
    </citation>
    <scope>NUCLEOTIDE SEQUENCE</scope>
    <source>
        <strain evidence="1">UH-Tt-Lm1</strain>
    </source>
</reference>
<dbReference type="AlphaFoldDB" id="A0A9P6HP32"/>
<proteinExistence type="predicted"/>
<gene>
    <name evidence="1" type="ORF">BJ322DRAFT_1017376</name>
</gene>
<comment type="caution">
    <text evidence="1">The sequence shown here is derived from an EMBL/GenBank/DDBJ whole genome shotgun (WGS) entry which is preliminary data.</text>
</comment>
<organism evidence="1 2">
    <name type="scientific">Thelephora terrestris</name>
    <dbReference type="NCBI Taxonomy" id="56493"/>
    <lineage>
        <taxon>Eukaryota</taxon>
        <taxon>Fungi</taxon>
        <taxon>Dikarya</taxon>
        <taxon>Basidiomycota</taxon>
        <taxon>Agaricomycotina</taxon>
        <taxon>Agaricomycetes</taxon>
        <taxon>Thelephorales</taxon>
        <taxon>Thelephoraceae</taxon>
        <taxon>Thelephora</taxon>
    </lineage>
</organism>
<accession>A0A9P6HP32</accession>
<evidence type="ECO:0000313" key="2">
    <source>
        <dbReference type="Proteomes" id="UP000736335"/>
    </source>
</evidence>
<protein>
    <submittedName>
        <fullName evidence="1">Uncharacterized protein</fullName>
    </submittedName>
</protein>
<evidence type="ECO:0000313" key="1">
    <source>
        <dbReference type="EMBL" id="KAF9790721.1"/>
    </source>
</evidence>